<gene>
    <name evidence="1" type="ORF">METZ01_LOCUS327791</name>
</gene>
<protein>
    <submittedName>
        <fullName evidence="1">Uncharacterized protein</fullName>
    </submittedName>
</protein>
<proteinExistence type="predicted"/>
<dbReference type="EMBL" id="UINC01108668">
    <property type="protein sequence ID" value="SVC74937.1"/>
    <property type="molecule type" value="Genomic_DNA"/>
</dbReference>
<dbReference type="AlphaFoldDB" id="A0A382PQ16"/>
<accession>A0A382PQ16</accession>
<sequence>VLIQDQVEAYNRDGFVKVEGLFTESESA</sequence>
<feature type="non-terminal residue" evidence="1">
    <location>
        <position position="28"/>
    </location>
</feature>
<organism evidence="1">
    <name type="scientific">marine metagenome</name>
    <dbReference type="NCBI Taxonomy" id="408172"/>
    <lineage>
        <taxon>unclassified sequences</taxon>
        <taxon>metagenomes</taxon>
        <taxon>ecological metagenomes</taxon>
    </lineage>
</organism>
<reference evidence="1" key="1">
    <citation type="submission" date="2018-05" db="EMBL/GenBank/DDBJ databases">
        <authorList>
            <person name="Lanie J.A."/>
            <person name="Ng W.-L."/>
            <person name="Kazmierczak K.M."/>
            <person name="Andrzejewski T.M."/>
            <person name="Davidsen T.M."/>
            <person name="Wayne K.J."/>
            <person name="Tettelin H."/>
            <person name="Glass J.I."/>
            <person name="Rusch D."/>
            <person name="Podicherti R."/>
            <person name="Tsui H.-C.T."/>
            <person name="Winkler M.E."/>
        </authorList>
    </citation>
    <scope>NUCLEOTIDE SEQUENCE</scope>
</reference>
<evidence type="ECO:0000313" key="1">
    <source>
        <dbReference type="EMBL" id="SVC74937.1"/>
    </source>
</evidence>
<feature type="non-terminal residue" evidence="1">
    <location>
        <position position="1"/>
    </location>
</feature>
<name>A0A382PQ16_9ZZZZ</name>